<proteinExistence type="predicted"/>
<dbReference type="SUPFAM" id="SSF55083">
    <property type="entry name" value="6-hydroxymethyl-7,8-dihydropterin pyrophosphokinase, HPPK"/>
    <property type="match status" value="1"/>
</dbReference>
<dbReference type="PANTHER" id="PTHR43071:SF1">
    <property type="entry name" value="2-AMINO-4-HYDROXY-6-HYDROXYMETHYLDIHYDROPTERIDINE PYROPHOSPHOKINASE"/>
    <property type="match status" value="1"/>
</dbReference>
<evidence type="ECO:0000256" key="8">
    <source>
        <dbReference type="ARBA" id="ARBA00022909"/>
    </source>
</evidence>
<dbReference type="RefSeq" id="WP_390200981.1">
    <property type="nucleotide sequence ID" value="NZ_JBHSDV010000008.1"/>
</dbReference>
<keyword evidence="11" id="KW-1185">Reference proteome</keyword>
<dbReference type="PANTHER" id="PTHR43071">
    <property type="entry name" value="2-AMINO-4-HYDROXY-6-HYDROXYMETHYLDIHYDROPTERIDINE PYROPHOSPHOKINASE"/>
    <property type="match status" value="1"/>
</dbReference>
<keyword evidence="6" id="KW-0418">Kinase</keyword>
<comment type="caution">
    <text evidence="10">The sequence shown here is derived from an EMBL/GenBank/DDBJ whole genome shotgun (WGS) entry which is preliminary data.</text>
</comment>
<protein>
    <recommendedName>
        <fullName evidence="3">2-amino-4-hydroxy-6-hydroxymethyldihydropteridine diphosphokinase</fullName>
        <ecNumber evidence="3">2.7.6.3</ecNumber>
    </recommendedName>
</protein>
<comment type="pathway">
    <text evidence="2">Cofactor biosynthesis; tetrahydrofolate biosynthesis; 2-amino-4-hydroxy-6-hydroxymethyl-7,8-dihydropteridine diphosphate from 7,8-dihydroneopterin triphosphate: step 4/4.</text>
</comment>
<accession>A0ABV8W1W6</accession>
<evidence type="ECO:0000256" key="7">
    <source>
        <dbReference type="ARBA" id="ARBA00022840"/>
    </source>
</evidence>
<keyword evidence="4 10" id="KW-0808">Transferase</keyword>
<evidence type="ECO:0000313" key="11">
    <source>
        <dbReference type="Proteomes" id="UP001595880"/>
    </source>
</evidence>
<evidence type="ECO:0000256" key="6">
    <source>
        <dbReference type="ARBA" id="ARBA00022777"/>
    </source>
</evidence>
<dbReference type="NCBIfam" id="TIGR01498">
    <property type="entry name" value="folK"/>
    <property type="match status" value="1"/>
</dbReference>
<reference evidence="11" key="1">
    <citation type="journal article" date="2019" name="Int. J. Syst. Evol. Microbiol.">
        <title>The Global Catalogue of Microorganisms (GCM) 10K type strain sequencing project: providing services to taxonomists for standard genome sequencing and annotation.</title>
        <authorList>
            <consortium name="The Broad Institute Genomics Platform"/>
            <consortium name="The Broad Institute Genome Sequencing Center for Infectious Disease"/>
            <person name="Wu L."/>
            <person name="Ma J."/>
        </authorList>
    </citation>
    <scope>NUCLEOTIDE SEQUENCE [LARGE SCALE GENOMIC DNA]</scope>
    <source>
        <strain evidence="11">KACC 14058</strain>
    </source>
</reference>
<dbReference type="Proteomes" id="UP001595880">
    <property type="component" value="Unassembled WGS sequence"/>
</dbReference>
<gene>
    <name evidence="10" type="primary">folK</name>
    <name evidence="10" type="ORF">ACFOZ1_16270</name>
</gene>
<evidence type="ECO:0000256" key="2">
    <source>
        <dbReference type="ARBA" id="ARBA00005051"/>
    </source>
</evidence>
<evidence type="ECO:0000313" key="10">
    <source>
        <dbReference type="EMBL" id="MFC4389335.1"/>
    </source>
</evidence>
<comment type="catalytic activity">
    <reaction evidence="1">
        <text>6-hydroxymethyl-7,8-dihydropterin + ATP = (7,8-dihydropterin-6-yl)methyl diphosphate + AMP + H(+)</text>
        <dbReference type="Rhea" id="RHEA:11412"/>
        <dbReference type="ChEBI" id="CHEBI:15378"/>
        <dbReference type="ChEBI" id="CHEBI:30616"/>
        <dbReference type="ChEBI" id="CHEBI:44841"/>
        <dbReference type="ChEBI" id="CHEBI:72950"/>
        <dbReference type="ChEBI" id="CHEBI:456215"/>
        <dbReference type="EC" id="2.7.6.3"/>
    </reaction>
</comment>
<organism evidence="10 11">
    <name type="scientific">Gracilibacillus marinus</name>
    <dbReference type="NCBI Taxonomy" id="630535"/>
    <lineage>
        <taxon>Bacteria</taxon>
        <taxon>Bacillati</taxon>
        <taxon>Bacillota</taxon>
        <taxon>Bacilli</taxon>
        <taxon>Bacillales</taxon>
        <taxon>Bacillaceae</taxon>
        <taxon>Gracilibacillus</taxon>
    </lineage>
</organism>
<dbReference type="Gene3D" id="3.30.70.560">
    <property type="entry name" value="7,8-Dihydro-6-hydroxymethylpterin-pyrophosphokinase HPPK"/>
    <property type="match status" value="1"/>
</dbReference>
<dbReference type="GO" id="GO:0003848">
    <property type="term" value="F:2-amino-4-hydroxy-6-hydroxymethyldihydropteridine diphosphokinase activity"/>
    <property type="evidence" value="ECO:0007669"/>
    <property type="project" value="UniProtKB-EC"/>
</dbReference>
<evidence type="ECO:0000256" key="1">
    <source>
        <dbReference type="ARBA" id="ARBA00000198"/>
    </source>
</evidence>
<dbReference type="Pfam" id="PF01288">
    <property type="entry name" value="HPPK"/>
    <property type="match status" value="1"/>
</dbReference>
<name>A0ABV8W1W6_9BACI</name>
<evidence type="ECO:0000256" key="3">
    <source>
        <dbReference type="ARBA" id="ARBA00013253"/>
    </source>
</evidence>
<feature type="domain" description="7,8-dihydro-6-hydroxymethylpterin-pyrophosphokinase" evidence="9">
    <location>
        <begin position="88"/>
        <end position="99"/>
    </location>
</feature>
<keyword evidence="5" id="KW-0547">Nucleotide-binding</keyword>
<evidence type="ECO:0000256" key="4">
    <source>
        <dbReference type="ARBA" id="ARBA00022679"/>
    </source>
</evidence>
<dbReference type="PROSITE" id="PS00794">
    <property type="entry name" value="HPPK"/>
    <property type="match status" value="1"/>
</dbReference>
<dbReference type="EMBL" id="JBHSDV010000008">
    <property type="protein sequence ID" value="MFC4389335.1"/>
    <property type="molecule type" value="Genomic_DNA"/>
</dbReference>
<evidence type="ECO:0000259" key="9">
    <source>
        <dbReference type="PROSITE" id="PS00794"/>
    </source>
</evidence>
<sequence length="176" mass="20257">MNQVILALGSNIEPRQAYMERAESMLQEHTAIDVVHTSSIYETAPVGYMDQGPFLNKVVKIQTTLHPLSLLDYCQSIEKELGRKREIRWGPRTIDVDILFYNQESMDTERLILPHPRITERAFVLIPLQEVCPRLLLKNGEKYIEEIIQELPPTEKEGVVAWQQTNGGEESKLLEN</sequence>
<dbReference type="CDD" id="cd00483">
    <property type="entry name" value="HPPK"/>
    <property type="match status" value="1"/>
</dbReference>
<dbReference type="InterPro" id="IPR035907">
    <property type="entry name" value="Hppk_sf"/>
</dbReference>
<evidence type="ECO:0000256" key="5">
    <source>
        <dbReference type="ARBA" id="ARBA00022741"/>
    </source>
</evidence>
<keyword evidence="8" id="KW-0289">Folate biosynthesis</keyword>
<keyword evidence="7" id="KW-0067">ATP-binding</keyword>
<dbReference type="EC" id="2.7.6.3" evidence="3"/>
<dbReference type="InterPro" id="IPR000550">
    <property type="entry name" value="Hppk"/>
</dbReference>